<keyword evidence="2" id="KW-1185">Reference proteome</keyword>
<protein>
    <submittedName>
        <fullName evidence="1">Uncharacterized protein</fullName>
    </submittedName>
</protein>
<dbReference type="Proteomes" id="UP000294829">
    <property type="component" value="Unassembled WGS sequence"/>
</dbReference>
<sequence length="76" mass="8707">MNRTRISARTFSNRPAASKELASWRDVLLLKFEEVMGKDYKGKNDVAQHPKPTFCDYFCVFSVFSAIKKAISQEMA</sequence>
<dbReference type="RefSeq" id="WP_165967817.1">
    <property type="nucleotide sequence ID" value="NZ_SMYL01000005.1"/>
</dbReference>
<dbReference type="AlphaFoldDB" id="A0A4R5W0R8"/>
<dbReference type="EMBL" id="SMYL01000005">
    <property type="protein sequence ID" value="TDK65605.1"/>
    <property type="molecule type" value="Genomic_DNA"/>
</dbReference>
<organism evidence="1 2">
    <name type="scientific">Sapientia aquatica</name>
    <dbReference type="NCBI Taxonomy" id="1549640"/>
    <lineage>
        <taxon>Bacteria</taxon>
        <taxon>Pseudomonadati</taxon>
        <taxon>Pseudomonadota</taxon>
        <taxon>Betaproteobacteria</taxon>
        <taxon>Burkholderiales</taxon>
        <taxon>Oxalobacteraceae</taxon>
        <taxon>Sapientia</taxon>
    </lineage>
</organism>
<accession>A0A4R5W0R8</accession>
<name>A0A4R5W0R8_9BURK</name>
<gene>
    <name evidence="1" type="ORF">E2I14_11685</name>
</gene>
<evidence type="ECO:0000313" key="2">
    <source>
        <dbReference type="Proteomes" id="UP000294829"/>
    </source>
</evidence>
<reference evidence="1 2" key="1">
    <citation type="submission" date="2019-03" db="EMBL/GenBank/DDBJ databases">
        <title>Sapientia aquatica gen. nov., sp. nov., isolated from a crater lake.</title>
        <authorList>
            <person name="Felfoldi T."/>
            <person name="Szabo A."/>
            <person name="Toth E."/>
            <person name="Schumann P."/>
            <person name="Keki Z."/>
            <person name="Marialigeti K."/>
            <person name="Mathe I."/>
        </authorList>
    </citation>
    <scope>NUCLEOTIDE SEQUENCE [LARGE SCALE GENOMIC DNA]</scope>
    <source>
        <strain evidence="1 2">SA-152</strain>
    </source>
</reference>
<comment type="caution">
    <text evidence="1">The sequence shown here is derived from an EMBL/GenBank/DDBJ whole genome shotgun (WGS) entry which is preliminary data.</text>
</comment>
<evidence type="ECO:0000313" key="1">
    <source>
        <dbReference type="EMBL" id="TDK65605.1"/>
    </source>
</evidence>
<proteinExistence type="predicted"/>